<dbReference type="PRINTS" id="PR01217">
    <property type="entry name" value="PRICHEXTENSN"/>
</dbReference>
<feature type="compositionally biased region" description="Pro residues" evidence="5">
    <location>
        <begin position="323"/>
        <end position="343"/>
    </location>
</feature>
<evidence type="ECO:0000256" key="5">
    <source>
        <dbReference type="SAM" id="MobiDB-lite"/>
    </source>
</evidence>
<evidence type="ECO:0000256" key="4">
    <source>
        <dbReference type="ARBA" id="ARBA00023306"/>
    </source>
</evidence>
<dbReference type="InterPro" id="IPR036390">
    <property type="entry name" value="WH_DNA-bd_sf"/>
</dbReference>
<keyword evidence="2" id="KW-0132">Cell division</keyword>
<evidence type="ECO:0000256" key="3">
    <source>
        <dbReference type="ARBA" id="ARBA00022829"/>
    </source>
</evidence>
<dbReference type="SUPFAM" id="SSF46785">
    <property type="entry name" value="Winged helix' DNA-binding domain"/>
    <property type="match status" value="2"/>
</dbReference>
<dbReference type="InterPro" id="IPR005234">
    <property type="entry name" value="ScpB_csome_segregation"/>
</dbReference>
<keyword evidence="1" id="KW-0963">Cytoplasm</keyword>
<reference evidence="7" key="1">
    <citation type="submission" date="2017-05" db="EMBL/GenBank/DDBJ databases">
        <title>Complete and WGS of Bordetella genogroups.</title>
        <authorList>
            <person name="Spilker T."/>
            <person name="Lipuma J."/>
        </authorList>
    </citation>
    <scope>NUCLEOTIDE SEQUENCE [LARGE SCALE GENOMIC DNA]</scope>
    <source>
        <strain evidence="7">AU8256</strain>
    </source>
</reference>
<evidence type="ECO:0000313" key="6">
    <source>
        <dbReference type="EMBL" id="OZI76338.1"/>
    </source>
</evidence>
<dbReference type="EMBL" id="NEVT01000006">
    <property type="protein sequence ID" value="OZI76338.1"/>
    <property type="molecule type" value="Genomic_DNA"/>
</dbReference>
<dbReference type="AlphaFoldDB" id="A0A261VQD2"/>
<dbReference type="PANTHER" id="PTHR34298:SF2">
    <property type="entry name" value="SEGREGATION AND CONDENSATION PROTEIN B"/>
    <property type="match status" value="1"/>
</dbReference>
<dbReference type="GO" id="GO:0051304">
    <property type="term" value="P:chromosome separation"/>
    <property type="evidence" value="ECO:0007669"/>
    <property type="project" value="InterPro"/>
</dbReference>
<keyword evidence="3" id="KW-0159">Chromosome partition</keyword>
<dbReference type="GO" id="GO:0051301">
    <property type="term" value="P:cell division"/>
    <property type="evidence" value="ECO:0007669"/>
    <property type="project" value="UniProtKB-KW"/>
</dbReference>
<evidence type="ECO:0000256" key="2">
    <source>
        <dbReference type="ARBA" id="ARBA00022618"/>
    </source>
</evidence>
<sequence length="356" mass="37704">MNDSEATCVLEAALLCASQPMQLADMRKLFGEDPEFDNARLRTLLEGLQAQWTERGLELAQLATGWRFQSRPQMQRYLERLNPEKPPKYSRAVMETLAIVAWRQPVTRGDIEDIRGVTVSSQIVKTLEDRGWIEVIGHRDAPGRPALFGTTRQFLDDLGLHALDELPPLDTAQAAAALQGLDLGGSEVTLEPDAPAEADVAQGEEAATTEGEGTGVAAGAAIVAAAAAADNAAPREPEVAPPAPDTIAPGQTPPEAEPVTPGPEIALPASRPEIEPPATTPEIAPPAPEPEVEPQPAEPDVQPQPPEPEVEPQPPEPEVEPQEPGPDVEPPGPDHAPEVPPTPDTDEPARGGLAQA</sequence>
<feature type="region of interest" description="Disordered" evidence="5">
    <location>
        <begin position="232"/>
        <end position="356"/>
    </location>
</feature>
<gene>
    <name evidence="6" type="ORF">CAL24_14410</name>
</gene>
<evidence type="ECO:0000313" key="7">
    <source>
        <dbReference type="Proteomes" id="UP000215633"/>
    </source>
</evidence>
<dbReference type="PANTHER" id="PTHR34298">
    <property type="entry name" value="SEGREGATION AND CONDENSATION PROTEIN B"/>
    <property type="match status" value="1"/>
</dbReference>
<organism evidence="6 7">
    <name type="scientific">Bordetella genomosp. 2</name>
    <dbReference type="NCBI Taxonomy" id="1983456"/>
    <lineage>
        <taxon>Bacteria</taxon>
        <taxon>Pseudomonadati</taxon>
        <taxon>Pseudomonadota</taxon>
        <taxon>Betaproteobacteria</taxon>
        <taxon>Burkholderiales</taxon>
        <taxon>Alcaligenaceae</taxon>
        <taxon>Bordetella</taxon>
    </lineage>
</organism>
<dbReference type="InterPro" id="IPR036388">
    <property type="entry name" value="WH-like_DNA-bd_sf"/>
</dbReference>
<name>A0A261VQD2_9BORD</name>
<protein>
    <submittedName>
        <fullName evidence="6">SMC-Scp complex subunit ScpB</fullName>
    </submittedName>
</protein>
<keyword evidence="7" id="KW-1185">Reference proteome</keyword>
<dbReference type="RefSeq" id="WP_094807024.1">
    <property type="nucleotide sequence ID" value="NZ_NEVT01000006.1"/>
</dbReference>
<keyword evidence="4" id="KW-0131">Cell cycle</keyword>
<dbReference type="Gene3D" id="1.10.10.10">
    <property type="entry name" value="Winged helix-like DNA-binding domain superfamily/Winged helix DNA-binding domain"/>
    <property type="match status" value="2"/>
</dbReference>
<feature type="compositionally biased region" description="Pro residues" evidence="5">
    <location>
        <begin position="302"/>
        <end position="316"/>
    </location>
</feature>
<dbReference type="Pfam" id="PF04079">
    <property type="entry name" value="SMC_ScpB"/>
    <property type="match status" value="1"/>
</dbReference>
<dbReference type="Proteomes" id="UP000215633">
    <property type="component" value="Unassembled WGS sequence"/>
</dbReference>
<dbReference type="NCBIfam" id="TIGR00281">
    <property type="entry name" value="SMC-Scp complex subunit ScpB"/>
    <property type="match status" value="1"/>
</dbReference>
<proteinExistence type="predicted"/>
<comment type="caution">
    <text evidence="6">The sequence shown here is derived from an EMBL/GenBank/DDBJ whole genome shotgun (WGS) entry which is preliminary data.</text>
</comment>
<accession>A0A261VQD2</accession>
<evidence type="ECO:0000256" key="1">
    <source>
        <dbReference type="ARBA" id="ARBA00022490"/>
    </source>
</evidence>